<dbReference type="FunFam" id="3.40.50.1820:FF:000211">
    <property type="entry name" value="Carboxypeptidase"/>
    <property type="match status" value="1"/>
</dbReference>
<dbReference type="AlphaFoldDB" id="A0AA38GLS6"/>
<dbReference type="PRINTS" id="PR00724">
    <property type="entry name" value="CRBOXYPTASEC"/>
</dbReference>
<sequence>MEYGLLLKLGMVLIISMVICEVGLGAPESDLIPKLPGQTQDVSFKQYSGYITTSEHHGRALFYYFVEAENNPTSSPLTLWFNGGPGCSSLGYGAFMEHGPFKPIDGGLLEQNKYSWNKESNMLYVESPVGVGFSYSNTSSDYNSNDTLSAQDNLAFLVNWLDKFPEFKVVDFYLAGESFAGMPKSSLIISVQEYVGNSVAYSNKLLGNPLLDLEISVNNGEFLWSHGLISDRSYLMDQTVCNNSRYLNEYYQDKWSRACNDVNNNITADIGDASAVDIHDVTLGACLSDLPSQAIPSRDKGRIHTMNLQKINGIDLCIGDKILIYLNTREVQIALRANTTNLPYHWDFCVGGDQDAVVPLTSTRTIVNSLAKELKLFRLQRYKPWYDQKQVAGWTQAYGRPINGQNQTILMYGTVRGASHTVPYTSPSEALTLFRAFLKGSPLPNK</sequence>
<name>A0AA38GLS6_TAXCH</name>
<dbReference type="GO" id="GO:0004185">
    <property type="term" value="F:serine-type carboxypeptidase activity"/>
    <property type="evidence" value="ECO:0007669"/>
    <property type="project" value="InterPro"/>
</dbReference>
<dbReference type="GO" id="GO:0005773">
    <property type="term" value="C:vacuole"/>
    <property type="evidence" value="ECO:0007669"/>
    <property type="project" value="TreeGrafter"/>
</dbReference>
<dbReference type="Pfam" id="PF00450">
    <property type="entry name" value="Peptidase_S10"/>
    <property type="match status" value="2"/>
</dbReference>
<evidence type="ECO:0000313" key="3">
    <source>
        <dbReference type="EMBL" id="KAH9324389.1"/>
    </source>
</evidence>
<keyword evidence="4" id="KW-1185">Reference proteome</keyword>
<proteinExistence type="inferred from homology"/>
<evidence type="ECO:0000313" key="4">
    <source>
        <dbReference type="Proteomes" id="UP000824469"/>
    </source>
</evidence>
<dbReference type="OMA" id="WEISIDN"/>
<dbReference type="InterPro" id="IPR029058">
    <property type="entry name" value="AB_hydrolase_fold"/>
</dbReference>
<gene>
    <name evidence="3" type="ORF">KI387_004567</name>
</gene>
<dbReference type="GO" id="GO:0006508">
    <property type="term" value="P:proteolysis"/>
    <property type="evidence" value="ECO:0007669"/>
    <property type="project" value="InterPro"/>
</dbReference>
<organism evidence="3 4">
    <name type="scientific">Taxus chinensis</name>
    <name type="common">Chinese yew</name>
    <name type="synonym">Taxus wallichiana var. chinensis</name>
    <dbReference type="NCBI Taxonomy" id="29808"/>
    <lineage>
        <taxon>Eukaryota</taxon>
        <taxon>Viridiplantae</taxon>
        <taxon>Streptophyta</taxon>
        <taxon>Embryophyta</taxon>
        <taxon>Tracheophyta</taxon>
        <taxon>Spermatophyta</taxon>
        <taxon>Pinopsida</taxon>
        <taxon>Pinidae</taxon>
        <taxon>Conifers II</taxon>
        <taxon>Cupressales</taxon>
        <taxon>Taxaceae</taxon>
        <taxon>Taxus</taxon>
    </lineage>
</organism>
<dbReference type="Gene3D" id="3.40.50.12670">
    <property type="match status" value="1"/>
</dbReference>
<evidence type="ECO:0000256" key="1">
    <source>
        <dbReference type="ARBA" id="ARBA00009431"/>
    </source>
</evidence>
<dbReference type="Proteomes" id="UP000824469">
    <property type="component" value="Unassembled WGS sequence"/>
</dbReference>
<reference evidence="3 4" key="1">
    <citation type="journal article" date="2021" name="Nat. Plants">
        <title>The Taxus genome provides insights into paclitaxel biosynthesis.</title>
        <authorList>
            <person name="Xiong X."/>
            <person name="Gou J."/>
            <person name="Liao Q."/>
            <person name="Li Y."/>
            <person name="Zhou Q."/>
            <person name="Bi G."/>
            <person name="Li C."/>
            <person name="Du R."/>
            <person name="Wang X."/>
            <person name="Sun T."/>
            <person name="Guo L."/>
            <person name="Liang H."/>
            <person name="Lu P."/>
            <person name="Wu Y."/>
            <person name="Zhang Z."/>
            <person name="Ro D.K."/>
            <person name="Shang Y."/>
            <person name="Huang S."/>
            <person name="Yan J."/>
        </authorList>
    </citation>
    <scope>NUCLEOTIDE SEQUENCE [LARGE SCALE GENOMIC DNA]</scope>
    <source>
        <strain evidence="3">Ta-2019</strain>
    </source>
</reference>
<feature type="chain" id="PRO_5041335918" description="Serine carboxypeptidase" evidence="2">
    <location>
        <begin position="26"/>
        <end position="446"/>
    </location>
</feature>
<dbReference type="Gene3D" id="6.10.250.940">
    <property type="match status" value="1"/>
</dbReference>
<comment type="similarity">
    <text evidence="1">Belongs to the peptidase S10 family.</text>
</comment>
<dbReference type="PANTHER" id="PTHR11802:SF349">
    <property type="entry name" value="SERINE CARBOXYPEPTIDASE-LIKE 46"/>
    <property type="match status" value="1"/>
</dbReference>
<dbReference type="Gene3D" id="3.40.50.1820">
    <property type="entry name" value="alpha/beta hydrolase"/>
    <property type="match status" value="1"/>
</dbReference>
<protein>
    <recommendedName>
        <fullName evidence="5">Serine carboxypeptidase</fullName>
    </recommendedName>
</protein>
<dbReference type="InterPro" id="IPR001563">
    <property type="entry name" value="Peptidase_S10"/>
</dbReference>
<evidence type="ECO:0008006" key="5">
    <source>
        <dbReference type="Google" id="ProtNLM"/>
    </source>
</evidence>
<comment type="caution">
    <text evidence="3">The sequence shown here is derived from an EMBL/GenBank/DDBJ whole genome shotgun (WGS) entry which is preliminary data.</text>
</comment>
<dbReference type="SUPFAM" id="SSF53474">
    <property type="entry name" value="alpha/beta-Hydrolases"/>
    <property type="match status" value="1"/>
</dbReference>
<keyword evidence="2" id="KW-0732">Signal</keyword>
<dbReference type="EMBL" id="JAHRHJ020000002">
    <property type="protein sequence ID" value="KAH9324389.1"/>
    <property type="molecule type" value="Genomic_DNA"/>
</dbReference>
<accession>A0AA38GLS6</accession>
<feature type="signal peptide" evidence="2">
    <location>
        <begin position="1"/>
        <end position="25"/>
    </location>
</feature>
<evidence type="ECO:0000256" key="2">
    <source>
        <dbReference type="SAM" id="SignalP"/>
    </source>
</evidence>
<dbReference type="PANTHER" id="PTHR11802">
    <property type="entry name" value="SERINE PROTEASE FAMILY S10 SERINE CARBOXYPEPTIDASE"/>
    <property type="match status" value="1"/>
</dbReference>